<feature type="domain" description="N-acetyltransferase" evidence="1">
    <location>
        <begin position="3"/>
        <end position="146"/>
    </location>
</feature>
<dbReference type="InterPro" id="IPR016181">
    <property type="entry name" value="Acyl_CoA_acyltransferase"/>
</dbReference>
<dbReference type="CDD" id="cd04301">
    <property type="entry name" value="NAT_SF"/>
    <property type="match status" value="1"/>
</dbReference>
<dbReference type="OrthoDB" id="9796171at2"/>
<accession>A0A3N5BKB4</accession>
<keyword evidence="3" id="KW-1185">Reference proteome</keyword>
<dbReference type="PANTHER" id="PTHR13355">
    <property type="entry name" value="GLUCOSAMINE 6-PHOSPHATE N-ACETYLTRANSFERASE"/>
    <property type="match status" value="1"/>
</dbReference>
<organism evidence="2 3">
    <name type="scientific">Abyssicoccus albus</name>
    <dbReference type="NCBI Taxonomy" id="1817405"/>
    <lineage>
        <taxon>Bacteria</taxon>
        <taxon>Bacillati</taxon>
        <taxon>Bacillota</taxon>
        <taxon>Bacilli</taxon>
        <taxon>Bacillales</taxon>
        <taxon>Abyssicoccaceae</taxon>
    </lineage>
</organism>
<evidence type="ECO:0000313" key="2">
    <source>
        <dbReference type="EMBL" id="RPF58316.1"/>
    </source>
</evidence>
<keyword evidence="2" id="KW-0808">Transferase</keyword>
<dbReference type="RefSeq" id="WP_123807731.1">
    <property type="nucleotide sequence ID" value="NZ_RKRK01000002.1"/>
</dbReference>
<dbReference type="PROSITE" id="PS51186">
    <property type="entry name" value="GNAT"/>
    <property type="match status" value="1"/>
</dbReference>
<dbReference type="PANTHER" id="PTHR13355:SF11">
    <property type="entry name" value="GLUCOSAMINE 6-PHOSPHATE N-ACETYLTRANSFERASE"/>
    <property type="match status" value="1"/>
</dbReference>
<dbReference type="AlphaFoldDB" id="A0A3N5BKB4"/>
<dbReference type="InterPro" id="IPR000182">
    <property type="entry name" value="GNAT_dom"/>
</dbReference>
<keyword evidence="2" id="KW-0012">Acyltransferase</keyword>
<reference evidence="2 3" key="1">
    <citation type="submission" date="2018-11" db="EMBL/GenBank/DDBJ databases">
        <title>Genomic Encyclopedia of Type Strains, Phase IV (KMG-IV): sequencing the most valuable type-strain genomes for metagenomic binning, comparative biology and taxonomic classification.</title>
        <authorList>
            <person name="Goeker M."/>
        </authorList>
    </citation>
    <scope>NUCLEOTIDE SEQUENCE [LARGE SCALE GENOMIC DNA]</scope>
    <source>
        <strain evidence="2 3">DSM 29158</strain>
    </source>
</reference>
<dbReference type="EMBL" id="RKRK01000002">
    <property type="protein sequence ID" value="RPF58316.1"/>
    <property type="molecule type" value="Genomic_DNA"/>
</dbReference>
<dbReference type="InterPro" id="IPR039143">
    <property type="entry name" value="GNPNAT1-like"/>
</dbReference>
<dbReference type="Gene3D" id="3.40.630.30">
    <property type="match status" value="1"/>
</dbReference>
<name>A0A3N5BKB4_9BACL</name>
<evidence type="ECO:0000313" key="3">
    <source>
        <dbReference type="Proteomes" id="UP000277108"/>
    </source>
</evidence>
<dbReference type="GO" id="GO:0004343">
    <property type="term" value="F:glucosamine 6-phosphate N-acetyltransferase activity"/>
    <property type="evidence" value="ECO:0007669"/>
    <property type="project" value="TreeGrafter"/>
</dbReference>
<proteinExistence type="predicted"/>
<dbReference type="SUPFAM" id="SSF55729">
    <property type="entry name" value="Acyl-CoA N-acyltransferases (Nat)"/>
    <property type="match status" value="1"/>
</dbReference>
<dbReference type="Pfam" id="PF13673">
    <property type="entry name" value="Acetyltransf_10"/>
    <property type="match status" value="1"/>
</dbReference>
<gene>
    <name evidence="2" type="ORF">EDD62_0960</name>
</gene>
<comment type="caution">
    <text evidence="2">The sequence shown here is derived from an EMBL/GenBank/DDBJ whole genome shotgun (WGS) entry which is preliminary data.</text>
</comment>
<protein>
    <submittedName>
        <fullName evidence="2">Putative GNAT family N-acyltransferase</fullName>
    </submittedName>
</protein>
<dbReference type="Proteomes" id="UP000277108">
    <property type="component" value="Unassembled WGS sequence"/>
</dbReference>
<evidence type="ECO:0000259" key="1">
    <source>
        <dbReference type="PROSITE" id="PS51186"/>
    </source>
</evidence>
<sequence>MSNKVQQANTFVLFGHCVRIRFEVFVMEQNVPSHEELTGQEDEFIHFIAQDTTSKDYIGTALYEVIDDQIIHIRRVAVSKSHRNQGIGQMLIDYIEQFARTKGFKVSELDAQVQAIPFYEKLGYVVDSDVFLDAGIEHRTMKKDLQ</sequence>